<keyword evidence="1" id="KW-0808">Transferase</keyword>
<evidence type="ECO:0000313" key="2">
    <source>
        <dbReference type="Proteomes" id="UP001165960"/>
    </source>
</evidence>
<dbReference type="Proteomes" id="UP001165960">
    <property type="component" value="Unassembled WGS sequence"/>
</dbReference>
<keyword evidence="2" id="KW-1185">Reference proteome</keyword>
<sequence length="336" mass="38150">MALFRFPKIEFAPLNVPFHRRIQTLVLFIFSILHWICLGIFFLFVFHPYLRPLLLVYLLQIYFDDACDWGGRPSQWFRGLSFWRILGEYFPAKLHKEAELSPENSYIIGYHPHGMYTTGALISFGTEGLGISKIFPGVSIHLLTLDLMHRIPFYREILSFLGCASVSKQSIVNLMGKGPGNAVVIVVGGAQEAMYAKPELADLVLLKRSGFVKLAIQTGSHLVPVFSFGENAILDQIVLPEGSFFKKCQDMVHKLLGFTVPIHYGRGIFTYNYGMLSHRRSLNIVVGKPIPVEKDANPAPEKVMELHKKYLQALEELYDRNKAKYTQGEAPPLRFI</sequence>
<comment type="caution">
    <text evidence="1">The sequence shown here is derived from an EMBL/GenBank/DDBJ whole genome shotgun (WGS) entry which is preliminary data.</text>
</comment>
<dbReference type="EC" id="2.3.1.22" evidence="1"/>
<evidence type="ECO:0000313" key="1">
    <source>
        <dbReference type="EMBL" id="KAJ9052451.1"/>
    </source>
</evidence>
<proteinExistence type="predicted"/>
<gene>
    <name evidence="1" type="primary">DGA1_40</name>
    <name evidence="1" type="ORF">DSO57_1034013</name>
</gene>
<accession>A0ACC2RQX4</accession>
<name>A0ACC2RQX4_9FUNG</name>
<dbReference type="EMBL" id="QTSX02006666">
    <property type="protein sequence ID" value="KAJ9052451.1"/>
    <property type="molecule type" value="Genomic_DNA"/>
</dbReference>
<reference evidence="1" key="1">
    <citation type="submission" date="2022-04" db="EMBL/GenBank/DDBJ databases">
        <title>Genome of the entomopathogenic fungus Entomophthora muscae.</title>
        <authorList>
            <person name="Elya C."/>
            <person name="Lovett B.R."/>
            <person name="Lee E."/>
            <person name="Macias A.M."/>
            <person name="Hajek A.E."/>
            <person name="De Bivort B.L."/>
            <person name="Kasson M.T."/>
            <person name="De Fine Licht H.H."/>
            <person name="Stajich J.E."/>
        </authorList>
    </citation>
    <scope>NUCLEOTIDE SEQUENCE</scope>
    <source>
        <strain evidence="1">Berkeley</strain>
    </source>
</reference>
<protein>
    <submittedName>
        <fullName evidence="1">Diacylglycerol O-acyltransferase 1</fullName>
        <ecNumber evidence="1">2.3.1.22</ecNumber>
    </submittedName>
</protein>
<organism evidence="1 2">
    <name type="scientific">Entomophthora muscae</name>
    <dbReference type="NCBI Taxonomy" id="34485"/>
    <lineage>
        <taxon>Eukaryota</taxon>
        <taxon>Fungi</taxon>
        <taxon>Fungi incertae sedis</taxon>
        <taxon>Zoopagomycota</taxon>
        <taxon>Entomophthoromycotina</taxon>
        <taxon>Entomophthoromycetes</taxon>
        <taxon>Entomophthorales</taxon>
        <taxon>Entomophthoraceae</taxon>
        <taxon>Entomophthora</taxon>
    </lineage>
</organism>
<keyword evidence="1" id="KW-0012">Acyltransferase</keyword>